<dbReference type="GO" id="GO:0007129">
    <property type="term" value="P:homologous chromosome pairing at meiosis"/>
    <property type="evidence" value="ECO:0007669"/>
    <property type="project" value="TreeGrafter"/>
</dbReference>
<proteinExistence type="predicted"/>
<keyword evidence="1" id="KW-0175">Coiled coil</keyword>
<dbReference type="InterPro" id="IPR028168">
    <property type="entry name" value="KASH5_CC"/>
</dbReference>
<name>A0A7L3P2S3_9DEND</name>
<dbReference type="PANTHER" id="PTHR47300">
    <property type="entry name" value="PROTEIN KASH5"/>
    <property type="match status" value="1"/>
</dbReference>
<dbReference type="GO" id="GO:0090619">
    <property type="term" value="C:meiotic spindle pole"/>
    <property type="evidence" value="ECO:0007669"/>
    <property type="project" value="TreeGrafter"/>
</dbReference>
<feature type="region of interest" description="Disordered" evidence="2">
    <location>
        <begin position="126"/>
        <end position="156"/>
    </location>
</feature>
<accession>A0A7L3P2S3</accession>
<evidence type="ECO:0000313" key="6">
    <source>
        <dbReference type="Proteomes" id="UP000551443"/>
    </source>
</evidence>
<evidence type="ECO:0000313" key="5">
    <source>
        <dbReference type="EMBL" id="NXU83631.1"/>
    </source>
</evidence>
<dbReference type="InterPro" id="IPR039508">
    <property type="entry name" value="KASH5_EF-hand-like_dom"/>
</dbReference>
<feature type="domain" description="Protein KASH5 EF-hand-like" evidence="3">
    <location>
        <begin position="66"/>
        <end position="122"/>
    </location>
</feature>
<dbReference type="GO" id="GO:0034397">
    <property type="term" value="P:telomere localization"/>
    <property type="evidence" value="ECO:0007669"/>
    <property type="project" value="InterPro"/>
</dbReference>
<dbReference type="AlphaFoldDB" id="A0A7L3P2S3"/>
<evidence type="ECO:0000256" key="1">
    <source>
        <dbReference type="SAM" id="Coils"/>
    </source>
</evidence>
<protein>
    <submittedName>
        <fullName evidence="5">LRMP protein</fullName>
    </submittedName>
</protein>
<dbReference type="GO" id="GO:0007015">
    <property type="term" value="P:actin filament organization"/>
    <property type="evidence" value="ECO:0007669"/>
    <property type="project" value="TreeGrafter"/>
</dbReference>
<feature type="coiled-coil region" evidence="1">
    <location>
        <begin position="190"/>
        <end position="217"/>
    </location>
</feature>
<dbReference type="GO" id="GO:0034993">
    <property type="term" value="C:meiotic nuclear membrane microtubule tethering complex"/>
    <property type="evidence" value="ECO:0007669"/>
    <property type="project" value="InterPro"/>
</dbReference>
<evidence type="ECO:0000259" key="3">
    <source>
        <dbReference type="Pfam" id="PF14658"/>
    </source>
</evidence>
<dbReference type="GO" id="GO:0000781">
    <property type="term" value="C:chromosome, telomeric region"/>
    <property type="evidence" value="ECO:0007669"/>
    <property type="project" value="TreeGrafter"/>
</dbReference>
<dbReference type="GO" id="GO:0051225">
    <property type="term" value="P:spindle assembly"/>
    <property type="evidence" value="ECO:0007669"/>
    <property type="project" value="TreeGrafter"/>
</dbReference>
<dbReference type="PANTHER" id="PTHR47300:SF1">
    <property type="entry name" value="PROTEIN KASH5"/>
    <property type="match status" value="1"/>
</dbReference>
<dbReference type="EMBL" id="VZUH01000731">
    <property type="protein sequence ID" value="NXU83631.1"/>
    <property type="molecule type" value="Genomic_DNA"/>
</dbReference>
<dbReference type="Pfam" id="PF14658">
    <property type="entry name" value="EF-hand_9"/>
    <property type="match status" value="1"/>
</dbReference>
<feature type="domain" description="KASH5-like coiled-coil" evidence="4">
    <location>
        <begin position="184"/>
        <end position="370"/>
    </location>
</feature>
<dbReference type="GO" id="GO:0070840">
    <property type="term" value="F:dynein complex binding"/>
    <property type="evidence" value="ECO:0007669"/>
    <property type="project" value="TreeGrafter"/>
</dbReference>
<dbReference type="Proteomes" id="UP000551443">
    <property type="component" value="Unassembled WGS sequence"/>
</dbReference>
<dbReference type="GO" id="GO:0090220">
    <property type="term" value="P:chromosome localization to nuclear envelope involved in homologous chromosome segregation"/>
    <property type="evidence" value="ECO:0007669"/>
    <property type="project" value="TreeGrafter"/>
</dbReference>
<gene>
    <name evidence="5" type="primary">Lrmp_2</name>
    <name evidence="5" type="ORF">XIPELE_R14531</name>
</gene>
<dbReference type="GO" id="GO:0000800">
    <property type="term" value="C:lateral element"/>
    <property type="evidence" value="ECO:0007669"/>
    <property type="project" value="TreeGrafter"/>
</dbReference>
<dbReference type="Pfam" id="PF14662">
    <property type="entry name" value="KASH_CCD"/>
    <property type="match status" value="1"/>
</dbReference>
<dbReference type="GO" id="GO:0005640">
    <property type="term" value="C:nuclear outer membrane"/>
    <property type="evidence" value="ECO:0007669"/>
    <property type="project" value="TreeGrafter"/>
</dbReference>
<comment type="caution">
    <text evidence="5">The sequence shown here is derived from an EMBL/GenBank/DDBJ whole genome shotgun (WGS) entry which is preliminary data.</text>
</comment>
<evidence type="ECO:0000256" key="2">
    <source>
        <dbReference type="SAM" id="MobiDB-lite"/>
    </source>
</evidence>
<feature type="non-terminal residue" evidence="5">
    <location>
        <position position="457"/>
    </location>
</feature>
<sequence length="457" mass="51243">PSPDWFGSQEASAQNRQCALSNVGCRDGRRKQKFFTSTPDLRFFPSEKTPDWAGIQPPVPKTFPSNERGKVAVSKIVDYLRHTTSRGSEDSGLEELCNMLDPEQKDVSMDLETYRAVMGEWIEDCKRKREDDAPEESPAGMEDLESQATKNNSEAKKAHVQLNVTSGSLEASGGDVSKGDVEICDLISCVADLQYSNQKLQEENSKLKLTLEVADETSTKLLADNEHLRQQIRSIQPSVLKAKSLEEELEEARNSLSLSEERREQVVWQNKQLEKENQSLNIKVTSLQEESLRNCVDTDGLQKKILELSKSAAELEVQVHLYESTVENQEANLIKKEQDIKELKLTIVECSSIIEILRAEKNQLLENMRHMQQELISNGLCFPLLCKYNSNAPEGVNSLRCELELAHSSSEIIKAEWASLDNILEHEVLLLLQGPEYGGGKIKTIVQNLVSGRASGD</sequence>
<dbReference type="InterPro" id="IPR028170">
    <property type="entry name" value="KASH5"/>
</dbReference>
<feature type="region of interest" description="Disordered" evidence="2">
    <location>
        <begin position="47"/>
        <end position="66"/>
    </location>
</feature>
<keyword evidence="6" id="KW-1185">Reference proteome</keyword>
<feature type="non-terminal residue" evidence="5">
    <location>
        <position position="1"/>
    </location>
</feature>
<reference evidence="5 6" key="1">
    <citation type="submission" date="2019-09" db="EMBL/GenBank/DDBJ databases">
        <title>Bird 10,000 Genomes (B10K) Project - Family phase.</title>
        <authorList>
            <person name="Zhang G."/>
        </authorList>
    </citation>
    <scope>NUCLEOTIDE SEQUENCE [LARGE SCALE GENOMIC DNA]</scope>
    <source>
        <strain evidence="5">OUT-0059</strain>
        <tissue evidence="5">Muscle</tissue>
    </source>
</reference>
<feature type="coiled-coil region" evidence="1">
    <location>
        <begin position="242"/>
        <end position="374"/>
    </location>
</feature>
<dbReference type="GO" id="GO:0051653">
    <property type="term" value="P:spindle localization"/>
    <property type="evidence" value="ECO:0007669"/>
    <property type="project" value="TreeGrafter"/>
</dbReference>
<organism evidence="5 6">
    <name type="scientific">Xiphorhynchus elegans</name>
    <name type="common">elegant woodcreeper</name>
    <dbReference type="NCBI Taxonomy" id="269412"/>
    <lineage>
        <taxon>Eukaryota</taxon>
        <taxon>Metazoa</taxon>
        <taxon>Chordata</taxon>
        <taxon>Craniata</taxon>
        <taxon>Vertebrata</taxon>
        <taxon>Euteleostomi</taxon>
        <taxon>Archelosauria</taxon>
        <taxon>Archosauria</taxon>
        <taxon>Dinosauria</taxon>
        <taxon>Saurischia</taxon>
        <taxon>Theropoda</taxon>
        <taxon>Coelurosauria</taxon>
        <taxon>Aves</taxon>
        <taxon>Neognathae</taxon>
        <taxon>Neoaves</taxon>
        <taxon>Telluraves</taxon>
        <taxon>Australaves</taxon>
        <taxon>Passeriformes</taxon>
        <taxon>Dendrocolaptidae</taxon>
        <taxon>Xiphorhynchus</taxon>
    </lineage>
</organism>
<evidence type="ECO:0000259" key="4">
    <source>
        <dbReference type="Pfam" id="PF14662"/>
    </source>
</evidence>